<dbReference type="AlphaFoldDB" id="A0A3N4LBA4"/>
<feature type="compositionally biased region" description="Acidic residues" evidence="1">
    <location>
        <begin position="106"/>
        <end position="120"/>
    </location>
</feature>
<evidence type="ECO:0000313" key="3">
    <source>
        <dbReference type="Proteomes" id="UP000267821"/>
    </source>
</evidence>
<gene>
    <name evidence="2" type="ORF">L211DRAFT_853844</name>
</gene>
<organism evidence="2 3">
    <name type="scientific">Terfezia boudieri ATCC MYA-4762</name>
    <dbReference type="NCBI Taxonomy" id="1051890"/>
    <lineage>
        <taxon>Eukaryota</taxon>
        <taxon>Fungi</taxon>
        <taxon>Dikarya</taxon>
        <taxon>Ascomycota</taxon>
        <taxon>Pezizomycotina</taxon>
        <taxon>Pezizomycetes</taxon>
        <taxon>Pezizales</taxon>
        <taxon>Pezizaceae</taxon>
        <taxon>Terfezia</taxon>
    </lineage>
</organism>
<proteinExistence type="predicted"/>
<name>A0A3N4LBA4_9PEZI</name>
<accession>A0A3N4LBA4</accession>
<protein>
    <submittedName>
        <fullName evidence="2">Uncharacterized protein</fullName>
    </submittedName>
</protein>
<dbReference type="Proteomes" id="UP000267821">
    <property type="component" value="Unassembled WGS sequence"/>
</dbReference>
<dbReference type="InParanoid" id="A0A3N4LBA4"/>
<feature type="compositionally biased region" description="Acidic residues" evidence="1">
    <location>
        <begin position="265"/>
        <end position="275"/>
    </location>
</feature>
<evidence type="ECO:0000256" key="1">
    <source>
        <dbReference type="SAM" id="MobiDB-lite"/>
    </source>
</evidence>
<feature type="region of interest" description="Disordered" evidence="1">
    <location>
        <begin position="98"/>
        <end position="129"/>
    </location>
</feature>
<keyword evidence="3" id="KW-1185">Reference proteome</keyword>
<feature type="region of interest" description="Disordered" evidence="1">
    <location>
        <begin position="191"/>
        <end position="335"/>
    </location>
</feature>
<dbReference type="EMBL" id="ML121611">
    <property type="protein sequence ID" value="RPB18732.1"/>
    <property type="molecule type" value="Genomic_DNA"/>
</dbReference>
<evidence type="ECO:0000313" key="2">
    <source>
        <dbReference type="EMBL" id="RPB18732.1"/>
    </source>
</evidence>
<dbReference type="OrthoDB" id="5500255at2759"/>
<reference evidence="2 3" key="1">
    <citation type="journal article" date="2018" name="Nat. Ecol. Evol.">
        <title>Pezizomycetes genomes reveal the molecular basis of ectomycorrhizal truffle lifestyle.</title>
        <authorList>
            <person name="Murat C."/>
            <person name="Payen T."/>
            <person name="Noel B."/>
            <person name="Kuo A."/>
            <person name="Morin E."/>
            <person name="Chen J."/>
            <person name="Kohler A."/>
            <person name="Krizsan K."/>
            <person name="Balestrini R."/>
            <person name="Da Silva C."/>
            <person name="Montanini B."/>
            <person name="Hainaut M."/>
            <person name="Levati E."/>
            <person name="Barry K.W."/>
            <person name="Belfiori B."/>
            <person name="Cichocki N."/>
            <person name="Clum A."/>
            <person name="Dockter R.B."/>
            <person name="Fauchery L."/>
            <person name="Guy J."/>
            <person name="Iotti M."/>
            <person name="Le Tacon F."/>
            <person name="Lindquist E.A."/>
            <person name="Lipzen A."/>
            <person name="Malagnac F."/>
            <person name="Mello A."/>
            <person name="Molinier V."/>
            <person name="Miyauchi S."/>
            <person name="Poulain J."/>
            <person name="Riccioni C."/>
            <person name="Rubini A."/>
            <person name="Sitrit Y."/>
            <person name="Splivallo R."/>
            <person name="Traeger S."/>
            <person name="Wang M."/>
            <person name="Zifcakova L."/>
            <person name="Wipf D."/>
            <person name="Zambonelli A."/>
            <person name="Paolocci F."/>
            <person name="Nowrousian M."/>
            <person name="Ottonello S."/>
            <person name="Baldrian P."/>
            <person name="Spatafora J.W."/>
            <person name="Henrissat B."/>
            <person name="Nagy L.G."/>
            <person name="Aury J.M."/>
            <person name="Wincker P."/>
            <person name="Grigoriev I.V."/>
            <person name="Bonfante P."/>
            <person name="Martin F.M."/>
        </authorList>
    </citation>
    <scope>NUCLEOTIDE SEQUENCE [LARGE SCALE GENOMIC DNA]</scope>
    <source>
        <strain evidence="2 3">ATCC MYA-4762</strain>
    </source>
</reference>
<feature type="compositionally biased region" description="Acidic residues" evidence="1">
    <location>
        <begin position="221"/>
        <end position="230"/>
    </location>
</feature>
<sequence>MKQDGIYGPQRAGTDAWTTFFKQATALPTMAPIGQINYVTNKSLSYVVNILAQDIAKKVCSTAVIRDKVVKAAREAHAAKYPDDPSLPILGKALQRKGMKGKQEDDWGEDENEDKDEDAEEPRQILKRPKRIVRGSKGIGYLKPVLKGDKGIVGVGTKGIVRPLATRTSKKVLHIEEDDEEEEEDALKNIKTRSGTGSVGGGKGIVRPQETRTSRKVLHIEEDDEGEEEEAPRNIKSRSGTGSVGGGKGIVRPQGTRTSKKVVIIEEDDEEEEEDAPKNIKTRSGTGSAGGGKGFVRPQVTQTSRKVVDDEEEEEAPTYIKTKIGTGSVEVGYKH</sequence>